<dbReference type="Proteomes" id="UP000515140">
    <property type="component" value="Unplaced"/>
</dbReference>
<dbReference type="InterPro" id="IPR018200">
    <property type="entry name" value="USP_CS"/>
</dbReference>
<dbReference type="InterPro" id="IPR001394">
    <property type="entry name" value="Peptidase_C19_UCH"/>
</dbReference>
<evidence type="ECO:0000256" key="5">
    <source>
        <dbReference type="ARBA" id="ARBA00022801"/>
    </source>
</evidence>
<dbReference type="SUPFAM" id="SSF54001">
    <property type="entry name" value="Cysteine proteinases"/>
    <property type="match status" value="1"/>
</dbReference>
<evidence type="ECO:0000259" key="8">
    <source>
        <dbReference type="PROSITE" id="PS50235"/>
    </source>
</evidence>
<evidence type="ECO:0000256" key="3">
    <source>
        <dbReference type="ARBA" id="ARBA00022670"/>
    </source>
</evidence>
<evidence type="ECO:0000313" key="9">
    <source>
        <dbReference type="Proteomes" id="UP000515140"/>
    </source>
</evidence>
<dbReference type="GeneID" id="110194421"/>
<dbReference type="PANTHER" id="PTHR21646">
    <property type="entry name" value="UBIQUITIN CARBOXYL-TERMINAL HYDROLASE"/>
    <property type="match status" value="1"/>
</dbReference>
<dbReference type="PROSITE" id="PS00973">
    <property type="entry name" value="USP_2"/>
    <property type="match status" value="1"/>
</dbReference>
<dbReference type="FunCoup" id="A0A6P5IKB4">
    <property type="interactions" value="836"/>
</dbReference>
<feature type="compositionally biased region" description="Polar residues" evidence="7">
    <location>
        <begin position="872"/>
        <end position="883"/>
    </location>
</feature>
<feature type="domain" description="USP" evidence="8">
    <location>
        <begin position="105"/>
        <end position="722"/>
    </location>
</feature>
<feature type="compositionally biased region" description="Basic and acidic residues" evidence="7">
    <location>
        <begin position="786"/>
        <end position="797"/>
    </location>
</feature>
<gene>
    <name evidence="10" type="primary">USP43</name>
</gene>
<dbReference type="InterPro" id="IPR050185">
    <property type="entry name" value="Ub_carboxyl-term_hydrolase"/>
</dbReference>
<dbReference type="GO" id="GO:0006508">
    <property type="term" value="P:proteolysis"/>
    <property type="evidence" value="ECO:0007669"/>
    <property type="project" value="UniProtKB-KW"/>
</dbReference>
<dbReference type="CDD" id="cd02674">
    <property type="entry name" value="Peptidase_C19R"/>
    <property type="match status" value="1"/>
</dbReference>
<evidence type="ECO:0000256" key="7">
    <source>
        <dbReference type="SAM" id="MobiDB-lite"/>
    </source>
</evidence>
<dbReference type="EC" id="3.4.19.12" evidence="2"/>
<keyword evidence="4" id="KW-0833">Ubl conjugation pathway</keyword>
<evidence type="ECO:0000256" key="2">
    <source>
        <dbReference type="ARBA" id="ARBA00012759"/>
    </source>
</evidence>
<dbReference type="AlphaFoldDB" id="A0A6P5IKB4"/>
<dbReference type="Pfam" id="PF00443">
    <property type="entry name" value="UCH"/>
    <property type="match status" value="1"/>
</dbReference>
<evidence type="ECO:0000256" key="1">
    <source>
        <dbReference type="ARBA" id="ARBA00000707"/>
    </source>
</evidence>
<sequence length="1148" mass="127790">MTDPGTAAAACVQTREGPPAPPRRRRSFRRLFGGFLRVLGVLSRSGGSPPGTPPGAEQNGPDPGSRGRDDFGDPAWPAKEVSWEAGDARLSQPPPRDKARPPGTQGLKNHGNTCFMNAVVQCLSNTDLLAEFLALGHYRARPGRAEVTEQLAGLVRALWTRDYTPHLSVEFKNTVSKYGSQFQGNSQHDALEFLLWLLDRVHEDLDSSSPGQTPEKPQSEPSKNLGKTLSSDQLSPRQSFVQNHFQAQYRSSLTCPHCQKQSNTFDPFLCVSLPIPSCQTRSLNVTLVFQSKSQRFLRIGLAVPLFSTVATLRKMIAEEGKITANEVVLVELSPSGLQRSFFDEENLNDISEGDNVYAFQAPWSPIWGAPTTFSGCPSNIQFSKHKGQSLPQMATLPAESLPSGNGSKVLILLCNLVGSGQKAKRFGPPLLMREDRAISWDQLQQQVFNKMRYLMKQEVPVQQSLGSLFAVRVVGLSNICSYLSPQDSRPLFHWAVERSLKLSRPGGPPHIKLAVEWDRTTKELLFGNIQEEVVQDATSVQLQQQAHQKPSCTLNECFQLYTKEEQLAPDDAWKCPHCKILQQGMVKLSLWTLPDILIIHLKRFCQVGERRNKLSTLVKFPLFGLNMAPHVAKRSLDQEHPLNSWPSWEQASCLPNSCSLDFLYDLYAVCNHHGSMQGGHYTAYCRNSLDGQWYSYDDSTVEPILEDEISTRGAYILFYQKRNIIPDWSASNSMRGSMSSSLSDHWLIRLRSNNSSQRKSLASWSSANFDSLSKMPDSPVFSEAPTKQEKGKSESKPFVRAIHGRSASMKDPATSKKIQRGTFKTMPLRWSLGAKERTKHHSVELVEYLESGRRPKCTNRSIVPMKIKVDVSASTQSNSTAPTNDGRDSKRAHGKVQTTMTSPSTNHEKQCRTTSNIDTLTRTKKPKENLSQEMRLPPKLHIPLTVAEPAGAERLARAKSSVNKPKCSGNSHMSNSSPHPEDSLNGMNFSGTDRDNNHGRVSARFGAKTQGESPESEQLQQRKFALLRSFVLKKEPKEKGNSSEICISSSLISSLNSKWSSTDKGQGNHSQLGGNLTKEEVNVLEKDVSQVHSSFRLPRQINWFQRASVSHPPRRGIPEGQAPNGTFQRVKYHTIALGQKKRVPESSL</sequence>
<dbReference type="FunFam" id="3.90.70.10:FF:000048">
    <property type="entry name" value="Ubiquitin carboxyl-terminal hydrolase 31"/>
    <property type="match status" value="1"/>
</dbReference>
<feature type="region of interest" description="Disordered" evidence="7">
    <location>
        <begin position="42"/>
        <end position="107"/>
    </location>
</feature>
<dbReference type="PANTHER" id="PTHR21646:SF20">
    <property type="entry name" value="UBIQUITIN CARBOXYL-TERMINAL HYDROLASE 43"/>
    <property type="match status" value="1"/>
</dbReference>
<dbReference type="InterPro" id="IPR038765">
    <property type="entry name" value="Papain-like_cys_pep_sf"/>
</dbReference>
<organism evidence="9 10">
    <name type="scientific">Phascolarctos cinereus</name>
    <name type="common">Koala</name>
    <dbReference type="NCBI Taxonomy" id="38626"/>
    <lineage>
        <taxon>Eukaryota</taxon>
        <taxon>Metazoa</taxon>
        <taxon>Chordata</taxon>
        <taxon>Craniata</taxon>
        <taxon>Vertebrata</taxon>
        <taxon>Euteleostomi</taxon>
        <taxon>Mammalia</taxon>
        <taxon>Metatheria</taxon>
        <taxon>Diprotodontia</taxon>
        <taxon>Phascolarctidae</taxon>
        <taxon>Phascolarctos</taxon>
    </lineage>
</organism>
<feature type="region of interest" description="Disordered" evidence="7">
    <location>
        <begin position="205"/>
        <end position="234"/>
    </location>
</feature>
<feature type="compositionally biased region" description="Polar residues" evidence="7">
    <location>
        <begin position="961"/>
        <end position="978"/>
    </location>
</feature>
<accession>A0A6P5IKB4</accession>
<dbReference type="GO" id="GO:0004843">
    <property type="term" value="F:cysteine-type deubiquitinase activity"/>
    <property type="evidence" value="ECO:0007669"/>
    <property type="project" value="UniProtKB-EC"/>
</dbReference>
<comment type="catalytic activity">
    <reaction evidence="1">
        <text>Thiol-dependent hydrolysis of ester, thioester, amide, peptide and isopeptide bonds formed by the C-terminal Gly of ubiquitin (a 76-residue protein attached to proteins as an intracellular targeting signal).</text>
        <dbReference type="EC" id="3.4.19.12"/>
    </reaction>
</comment>
<dbReference type="InterPro" id="IPR028889">
    <property type="entry name" value="USP"/>
</dbReference>
<dbReference type="InParanoid" id="A0A6P5IKB4"/>
<keyword evidence="6" id="KW-0788">Thiol protease</keyword>
<keyword evidence="3" id="KW-0645">Protease</keyword>
<feature type="region of interest" description="Disordered" evidence="7">
    <location>
        <begin position="1"/>
        <end position="27"/>
    </location>
</feature>
<dbReference type="Gene3D" id="3.90.70.10">
    <property type="entry name" value="Cysteine proteinases"/>
    <property type="match status" value="2"/>
</dbReference>
<feature type="region of interest" description="Disordered" evidence="7">
    <location>
        <begin position="868"/>
        <end position="935"/>
    </location>
</feature>
<keyword evidence="5 10" id="KW-0378">Hydrolase</keyword>
<evidence type="ECO:0000256" key="4">
    <source>
        <dbReference type="ARBA" id="ARBA00022786"/>
    </source>
</evidence>
<protein>
    <recommendedName>
        <fullName evidence="2">ubiquitinyl hydrolase 1</fullName>
        <ecNumber evidence="2">3.4.19.12</ecNumber>
    </recommendedName>
</protein>
<dbReference type="CTD" id="124739"/>
<evidence type="ECO:0000256" key="6">
    <source>
        <dbReference type="ARBA" id="ARBA00022807"/>
    </source>
</evidence>
<dbReference type="FunFam" id="3.90.70.10:FF:000046">
    <property type="entry name" value="ubiquitin carboxyl-terminal hydrolase 31"/>
    <property type="match status" value="1"/>
</dbReference>
<dbReference type="PROSITE" id="PS50235">
    <property type="entry name" value="USP_3"/>
    <property type="match status" value="1"/>
</dbReference>
<dbReference type="KEGG" id="pcw:110194421"/>
<proteinExistence type="predicted"/>
<dbReference type="PROSITE" id="PS00972">
    <property type="entry name" value="USP_1"/>
    <property type="match status" value="1"/>
</dbReference>
<feature type="region of interest" description="Disordered" evidence="7">
    <location>
        <begin position="773"/>
        <end position="822"/>
    </location>
</feature>
<reference evidence="10" key="1">
    <citation type="submission" date="2025-08" db="UniProtKB">
        <authorList>
            <consortium name="RefSeq"/>
        </authorList>
    </citation>
    <scope>IDENTIFICATION</scope>
    <source>
        <tissue evidence="10">Spleen</tissue>
    </source>
</reference>
<dbReference type="RefSeq" id="XP_020822400.1">
    <property type="nucleotide sequence ID" value="XM_020966741.1"/>
</dbReference>
<name>A0A6P5IKB4_PHACI</name>
<keyword evidence="9" id="KW-1185">Reference proteome</keyword>
<feature type="compositionally biased region" description="Polar residues" evidence="7">
    <location>
        <begin position="896"/>
        <end position="905"/>
    </location>
</feature>
<feature type="compositionally biased region" description="Polar residues" evidence="7">
    <location>
        <begin position="207"/>
        <end position="234"/>
    </location>
</feature>
<evidence type="ECO:0000313" key="10">
    <source>
        <dbReference type="RefSeq" id="XP_020822400.1"/>
    </source>
</evidence>
<dbReference type="GO" id="GO:0005634">
    <property type="term" value="C:nucleus"/>
    <property type="evidence" value="ECO:0007669"/>
    <property type="project" value="UniProtKB-ARBA"/>
</dbReference>
<dbReference type="GO" id="GO:0016579">
    <property type="term" value="P:protein deubiquitination"/>
    <property type="evidence" value="ECO:0007669"/>
    <property type="project" value="InterPro"/>
</dbReference>
<feature type="region of interest" description="Disordered" evidence="7">
    <location>
        <begin position="961"/>
        <end position="983"/>
    </location>
</feature>